<dbReference type="InterPro" id="IPR004103">
    <property type="entry name" value="Lyase_8_C"/>
</dbReference>
<feature type="domain" description="Polysaccharide lyase 8 N-terminal alpha-helical" evidence="9">
    <location>
        <begin position="86"/>
        <end position="317"/>
    </location>
</feature>
<protein>
    <submittedName>
        <fullName evidence="10">Polysaccharide lyase family 8, super-sandwich domain protein</fullName>
    </submittedName>
</protein>
<evidence type="ECO:0000256" key="6">
    <source>
        <dbReference type="ARBA" id="ARBA00023239"/>
    </source>
</evidence>
<evidence type="ECO:0000256" key="5">
    <source>
        <dbReference type="ARBA" id="ARBA00022837"/>
    </source>
</evidence>
<comment type="subunit">
    <text evidence="3">Monomer.</text>
</comment>
<evidence type="ECO:0000259" key="7">
    <source>
        <dbReference type="Pfam" id="PF02278"/>
    </source>
</evidence>
<dbReference type="SUPFAM" id="SSF48230">
    <property type="entry name" value="Chondroitin AC/alginate lyase"/>
    <property type="match status" value="1"/>
</dbReference>
<organism evidence="10 11">
    <name type="scientific">Bacteroides fragilis 3_1_12</name>
    <dbReference type="NCBI Taxonomy" id="457424"/>
    <lineage>
        <taxon>Bacteria</taxon>
        <taxon>Pseudomonadati</taxon>
        <taxon>Bacteroidota</taxon>
        <taxon>Bacteroidia</taxon>
        <taxon>Bacteroidales</taxon>
        <taxon>Bacteroidaceae</taxon>
        <taxon>Bacteroides</taxon>
    </lineage>
</organism>
<dbReference type="PANTHER" id="PTHR38481">
    <property type="entry name" value="HYALURONATE LYASE"/>
    <property type="match status" value="1"/>
</dbReference>
<dbReference type="EMBL" id="EQ973215">
    <property type="protein sequence ID" value="EFR54568.1"/>
    <property type="molecule type" value="Genomic_DNA"/>
</dbReference>
<dbReference type="Gene3D" id="1.50.10.100">
    <property type="entry name" value="Chondroitin AC/alginate lyase"/>
    <property type="match status" value="1"/>
</dbReference>
<evidence type="ECO:0000256" key="4">
    <source>
        <dbReference type="ARBA" id="ARBA00022729"/>
    </source>
</evidence>
<dbReference type="Proteomes" id="UP000005101">
    <property type="component" value="Unassembled WGS sequence"/>
</dbReference>
<feature type="domain" description="Polysaccharide lyase family 8 C-terminal" evidence="8">
    <location>
        <begin position="607"/>
        <end position="665"/>
    </location>
</feature>
<comment type="similarity">
    <text evidence="2">Belongs to the polysaccharide lyase 8 family.</text>
</comment>
<feature type="domain" description="Polysaccharide lyase family 8 central" evidence="7">
    <location>
        <begin position="349"/>
        <end position="592"/>
    </location>
</feature>
<dbReference type="InterPro" id="IPR008929">
    <property type="entry name" value="Chondroitin_lyas"/>
</dbReference>
<dbReference type="SUPFAM" id="SSF74650">
    <property type="entry name" value="Galactose mutarotase-like"/>
    <property type="match status" value="1"/>
</dbReference>
<evidence type="ECO:0000313" key="11">
    <source>
        <dbReference type="Proteomes" id="UP000005101"/>
    </source>
</evidence>
<dbReference type="PROSITE" id="PS51257">
    <property type="entry name" value="PROKAR_LIPOPROTEIN"/>
    <property type="match status" value="1"/>
</dbReference>
<dbReference type="Gene3D" id="2.70.98.10">
    <property type="match status" value="1"/>
</dbReference>
<comment type="cofactor">
    <cofactor evidence="1">
        <name>Ca(2+)</name>
        <dbReference type="ChEBI" id="CHEBI:29108"/>
    </cofactor>
</comment>
<dbReference type="InterPro" id="IPR038970">
    <property type="entry name" value="Lyase_8"/>
</dbReference>
<keyword evidence="5" id="KW-0106">Calcium</keyword>
<evidence type="ECO:0000256" key="2">
    <source>
        <dbReference type="ARBA" id="ARBA00006699"/>
    </source>
</evidence>
<dbReference type="InterPro" id="IPR012970">
    <property type="entry name" value="Lyase_8_alpha_N"/>
</dbReference>
<dbReference type="InterPro" id="IPR011013">
    <property type="entry name" value="Gal_mutarotase_sf_dom"/>
</dbReference>
<dbReference type="Pfam" id="PF02884">
    <property type="entry name" value="Lyase_8_C"/>
    <property type="match status" value="1"/>
</dbReference>
<dbReference type="Pfam" id="PF08124">
    <property type="entry name" value="Lyase_8_N"/>
    <property type="match status" value="1"/>
</dbReference>
<dbReference type="Pfam" id="PF02278">
    <property type="entry name" value="Lyase_8"/>
    <property type="match status" value="1"/>
</dbReference>
<dbReference type="InterPro" id="IPR014718">
    <property type="entry name" value="GH-type_carb-bd"/>
</dbReference>
<dbReference type="Gene3D" id="2.60.220.10">
    <property type="entry name" value="Polysaccharide lyase family 8-like, C-terminal"/>
    <property type="match status" value="1"/>
</dbReference>
<keyword evidence="6 10" id="KW-0456">Lyase</keyword>
<name>A0ABN0BNV2_BACFG</name>
<keyword evidence="4" id="KW-0732">Signal</keyword>
<evidence type="ECO:0000256" key="3">
    <source>
        <dbReference type="ARBA" id="ARBA00011245"/>
    </source>
</evidence>
<keyword evidence="11" id="KW-1185">Reference proteome</keyword>
<dbReference type="GO" id="GO:0016829">
    <property type="term" value="F:lyase activity"/>
    <property type="evidence" value="ECO:0007669"/>
    <property type="project" value="UniProtKB-KW"/>
</dbReference>
<evidence type="ECO:0000256" key="1">
    <source>
        <dbReference type="ARBA" id="ARBA00001913"/>
    </source>
</evidence>
<evidence type="ECO:0000259" key="8">
    <source>
        <dbReference type="Pfam" id="PF02884"/>
    </source>
</evidence>
<dbReference type="InterPro" id="IPR011071">
    <property type="entry name" value="Lyase_8-like_C"/>
</dbReference>
<accession>A0ABN0BNV2</accession>
<reference evidence="10 11" key="1">
    <citation type="submission" date="2008-12" db="EMBL/GenBank/DDBJ databases">
        <title>Annotation of Bacteroides fragilis strain 3_1_12.</title>
        <authorList>
            <consortium name="The Broad Institute Genome Sequencing Platform"/>
            <person name="Ward D."/>
            <person name="Young S.K."/>
            <person name="Kodira C.D."/>
            <person name="Zeng Q."/>
            <person name="Koehrsen M."/>
            <person name="Alvarado L."/>
            <person name="Berlin A."/>
            <person name="Borenstein D."/>
            <person name="Chen Z."/>
            <person name="Engels R."/>
            <person name="Freedman E."/>
            <person name="Gellesch M."/>
            <person name="Goldberg J."/>
            <person name="Griggs A."/>
            <person name="Gujja S."/>
            <person name="Heiman D."/>
            <person name="Hepburn T."/>
            <person name="Howarth C."/>
            <person name="Jen D."/>
            <person name="Larson L."/>
            <person name="Lewis B."/>
            <person name="Mehta T."/>
            <person name="Park D."/>
            <person name="Pearson M."/>
            <person name="Roberts A."/>
            <person name="Saif S."/>
            <person name="Shea T."/>
            <person name="Shenoy N."/>
            <person name="Sisk P."/>
            <person name="Stolte C."/>
            <person name="Sykes S."/>
            <person name="Walk T."/>
            <person name="White J."/>
            <person name="Yandava C."/>
            <person name="Allen-Vercoe E."/>
            <person name="Strauss J."/>
            <person name="Ambrose C."/>
            <person name="Lander E."/>
            <person name="Nusbaum C."/>
            <person name="Galagan J."/>
            <person name="Birren B."/>
        </authorList>
    </citation>
    <scope>NUCLEOTIDE SEQUENCE [LARGE SCALE GENOMIC DNA]</scope>
    <source>
        <strain evidence="10 11">3_1_12</strain>
    </source>
</reference>
<dbReference type="SUPFAM" id="SSF49863">
    <property type="entry name" value="Hyaluronate lyase-like, C-terminal domain"/>
    <property type="match status" value="1"/>
</dbReference>
<gene>
    <name evidence="10" type="ORF">BFAG_03266</name>
</gene>
<dbReference type="InterPro" id="IPR003159">
    <property type="entry name" value="Lyase_8_central_dom"/>
</dbReference>
<dbReference type="PANTHER" id="PTHR38481:SF1">
    <property type="entry name" value="HYALURONATE LYASE"/>
    <property type="match status" value="1"/>
</dbReference>
<sequence length="694" mass="79782">MRRLLYIYICISLCSCHDRDSYSEYIPKDSLSTYSTLKENISEELLNNYDISDIDIRVNSYLKNFDLGKFVDIDYSDNSVVVWKPAMHLERLREMCVAWSSPKSMYYHNDKMSTYIKSLFEYWNDADLYNSDSWWWNSIGVSKRLGEALILFDCDNFIEDNIYSDLINLLNRLNPDDFSTGTNQTDIAIYHFYKGVLMKNDSIVEKCSKLVLSSATFDNRSNNGFLIDGSVLSDDIRYISGYGEDLLLNILQMASFINNTQFLEKRVVDFLSQYILSTYQNVLRGPYIDFLAGGRGGVSRPDFLKNINSLKILRLIKKIDVDNLQQYNIIEDRIRMITPPSSGVEDFTKIFYCSDYAIHNSDRFSITVAGTSKRIKKPEKGNGENLLGTLLSCGATSIRVSGDEYFNIFPCWDWTLIPGVTSSYILPAFEKDWGVYGKSDYCGGCSDKNNNGIFSLDYADYGVSARKSYFFIPQGAICIGTNISSSYSDLRTCVNQCAKVGEVIYKYVGEANNLLLSNESVLEGHFDYVYHNNIYYIPLDLNVFHISYNKRESSWRLINEGYSSDCSMEVFTMWVKHDITDSYAYALIPGIDNFKISDLDIYSIYYSKDIHAIYDKLSHVLYVSFFESGKYTCMNNEIEVSNPCSLIYYCDENKGWVVDPSQNLHYIQITINNLSQLIYFPTGIYAGKQIDFKF</sequence>
<evidence type="ECO:0000313" key="10">
    <source>
        <dbReference type="EMBL" id="EFR54568.1"/>
    </source>
</evidence>
<evidence type="ECO:0000259" key="9">
    <source>
        <dbReference type="Pfam" id="PF08124"/>
    </source>
</evidence>
<proteinExistence type="inferred from homology"/>